<accession>A0A1M6PT47</accession>
<keyword evidence="2" id="KW-0732">Signal</keyword>
<feature type="chain" id="PRO_5012116029" evidence="2">
    <location>
        <begin position="21"/>
        <end position="328"/>
    </location>
</feature>
<dbReference type="RefSeq" id="WP_073138372.1">
    <property type="nucleotide sequence ID" value="NZ_FQZF01000032.1"/>
</dbReference>
<dbReference type="Proteomes" id="UP000184387">
    <property type="component" value="Unassembled WGS sequence"/>
</dbReference>
<dbReference type="Gene3D" id="3.40.190.150">
    <property type="entry name" value="Bordetella uptake gene, domain 1"/>
    <property type="match status" value="1"/>
</dbReference>
<sequence length="328" mass="35138">MNHPLSRRAALGLSITGALAAGAAKPSRAQSLNRVARIINGFPPGGASDNVARLYAEHMRGVYAPQVIVEARSGAGGRLALEAAKGATPDGTTLVHMAAGQFTIYPHIYRRLAYDLSDFIPVSPVVSYPQSLVVKADHPARNLAEFTEWAKRRNGEISYGTPGAGTWTHFMTMQIARALGLGMTHVPYRGTAPALQDLLGGQIHAVSCTAGDATELYRAGALRILGISAPERAPRLPEIMTYAEQGYPELTSEEWFGLFLPARTPGPVVEAAYQAVLTAAAKPELRAALERMEYRVTTSPPAEFAARVRAERDHWGPVVAASGFQAEE</sequence>
<dbReference type="AlphaFoldDB" id="A0A1M6PT47"/>
<evidence type="ECO:0000256" key="2">
    <source>
        <dbReference type="SAM" id="SignalP"/>
    </source>
</evidence>
<evidence type="ECO:0000256" key="1">
    <source>
        <dbReference type="ARBA" id="ARBA00006987"/>
    </source>
</evidence>
<comment type="similarity">
    <text evidence="1">Belongs to the UPF0065 (bug) family.</text>
</comment>
<dbReference type="PIRSF" id="PIRSF017082">
    <property type="entry name" value="YflP"/>
    <property type="match status" value="1"/>
</dbReference>
<dbReference type="PANTHER" id="PTHR42928:SF5">
    <property type="entry name" value="BLR1237 PROTEIN"/>
    <property type="match status" value="1"/>
</dbReference>
<name>A0A1M6PT47_9PROT</name>
<proteinExistence type="inferred from homology"/>
<dbReference type="SUPFAM" id="SSF53850">
    <property type="entry name" value="Periplasmic binding protein-like II"/>
    <property type="match status" value="1"/>
</dbReference>
<dbReference type="PROSITE" id="PS51318">
    <property type="entry name" value="TAT"/>
    <property type="match status" value="1"/>
</dbReference>
<protein>
    <submittedName>
        <fullName evidence="3">Tripartite-type tricarboxylate transporter, receptor component TctC</fullName>
    </submittedName>
</protein>
<dbReference type="STRING" id="198092.SAMN02745194_04188"/>
<evidence type="ECO:0000313" key="3">
    <source>
        <dbReference type="EMBL" id="SHK11081.1"/>
    </source>
</evidence>
<dbReference type="EMBL" id="FQZF01000032">
    <property type="protein sequence ID" value="SHK11081.1"/>
    <property type="molecule type" value="Genomic_DNA"/>
</dbReference>
<dbReference type="InterPro" id="IPR005064">
    <property type="entry name" value="BUG"/>
</dbReference>
<dbReference type="PANTHER" id="PTHR42928">
    <property type="entry name" value="TRICARBOXYLATE-BINDING PROTEIN"/>
    <property type="match status" value="1"/>
</dbReference>
<keyword evidence="4" id="KW-1185">Reference proteome</keyword>
<dbReference type="Pfam" id="PF03401">
    <property type="entry name" value="TctC"/>
    <property type="match status" value="1"/>
</dbReference>
<feature type="signal peptide" evidence="2">
    <location>
        <begin position="1"/>
        <end position="20"/>
    </location>
</feature>
<dbReference type="InterPro" id="IPR006311">
    <property type="entry name" value="TAT_signal"/>
</dbReference>
<gene>
    <name evidence="3" type="ORF">SAMN02745194_04188</name>
</gene>
<dbReference type="Gene3D" id="3.40.190.10">
    <property type="entry name" value="Periplasmic binding protein-like II"/>
    <property type="match status" value="1"/>
</dbReference>
<dbReference type="InterPro" id="IPR042100">
    <property type="entry name" value="Bug_dom1"/>
</dbReference>
<evidence type="ECO:0000313" key="4">
    <source>
        <dbReference type="Proteomes" id="UP000184387"/>
    </source>
</evidence>
<reference evidence="3 4" key="1">
    <citation type="submission" date="2016-11" db="EMBL/GenBank/DDBJ databases">
        <authorList>
            <person name="Jaros S."/>
            <person name="Januszkiewicz K."/>
            <person name="Wedrychowicz H."/>
        </authorList>
    </citation>
    <scope>NUCLEOTIDE SEQUENCE [LARGE SCALE GENOMIC DNA]</scope>
    <source>
        <strain evidence="3 4">DSM 14916</strain>
    </source>
</reference>
<organism evidence="3 4">
    <name type="scientific">Muricoccus roseus</name>
    <dbReference type="NCBI Taxonomy" id="198092"/>
    <lineage>
        <taxon>Bacteria</taxon>
        <taxon>Pseudomonadati</taxon>
        <taxon>Pseudomonadota</taxon>
        <taxon>Alphaproteobacteria</taxon>
        <taxon>Acetobacterales</taxon>
        <taxon>Roseomonadaceae</taxon>
        <taxon>Muricoccus</taxon>
    </lineage>
</organism>
<dbReference type="OrthoDB" id="9780943at2"/>
<keyword evidence="3" id="KW-0675">Receptor</keyword>